<dbReference type="PANTHER" id="PTHR13531">
    <property type="entry name" value="GEO07735P1-RELATED-RELATED"/>
    <property type="match status" value="1"/>
</dbReference>
<evidence type="ECO:0000313" key="6">
    <source>
        <dbReference type="EMBL" id="TPX49737.1"/>
    </source>
</evidence>
<dbReference type="InterPro" id="IPR019184">
    <property type="entry name" value="Uncharacterised_TM-17"/>
</dbReference>
<proteinExistence type="predicted"/>
<reference evidence="8 9" key="1">
    <citation type="journal article" date="2019" name="Sci. Rep.">
        <title>Comparative genomics of chytrid fungi reveal insights into the obligate biotrophic and pathogenic lifestyle of Synchytrium endobioticum.</title>
        <authorList>
            <person name="van de Vossenberg B.T.L.H."/>
            <person name="Warris S."/>
            <person name="Nguyen H.D.T."/>
            <person name="van Gent-Pelzer M.P.E."/>
            <person name="Joly D.L."/>
            <person name="van de Geest H.C."/>
            <person name="Bonants P.J.M."/>
            <person name="Smith D.S."/>
            <person name="Levesque C.A."/>
            <person name="van der Lee T.A.J."/>
        </authorList>
    </citation>
    <scope>NUCLEOTIDE SEQUENCE [LARGE SCALE GENOMIC DNA]</scope>
    <source>
        <strain evidence="6 9">LEV6574</strain>
        <strain evidence="7 8">MB42</strain>
    </source>
</reference>
<evidence type="ECO:0000256" key="5">
    <source>
        <dbReference type="SAM" id="Phobius"/>
    </source>
</evidence>
<evidence type="ECO:0000313" key="8">
    <source>
        <dbReference type="Proteomes" id="UP000317494"/>
    </source>
</evidence>
<dbReference type="GO" id="GO:0016020">
    <property type="term" value="C:membrane"/>
    <property type="evidence" value="ECO:0007669"/>
    <property type="project" value="UniProtKB-SubCell"/>
</dbReference>
<feature type="transmembrane region" description="Helical" evidence="5">
    <location>
        <begin position="38"/>
        <end position="60"/>
    </location>
</feature>
<evidence type="ECO:0000256" key="4">
    <source>
        <dbReference type="ARBA" id="ARBA00023136"/>
    </source>
</evidence>
<keyword evidence="3 5" id="KW-1133">Transmembrane helix</keyword>
<evidence type="ECO:0000313" key="7">
    <source>
        <dbReference type="EMBL" id="TPX54298.1"/>
    </source>
</evidence>
<accession>A0A507DTM8</accession>
<dbReference type="GO" id="GO:1905515">
    <property type="term" value="P:non-motile cilium assembly"/>
    <property type="evidence" value="ECO:0007669"/>
    <property type="project" value="TreeGrafter"/>
</dbReference>
<dbReference type="VEuPathDB" id="FungiDB:SeMB42_g00377"/>
<dbReference type="EMBL" id="QEAM01000028">
    <property type="protein sequence ID" value="TPX49737.1"/>
    <property type="molecule type" value="Genomic_DNA"/>
</dbReference>
<evidence type="ECO:0000256" key="1">
    <source>
        <dbReference type="ARBA" id="ARBA00004141"/>
    </source>
</evidence>
<keyword evidence="2 5" id="KW-0812">Transmembrane</keyword>
<keyword evidence="8" id="KW-1185">Reference proteome</keyword>
<dbReference type="Proteomes" id="UP000320475">
    <property type="component" value="Unassembled WGS sequence"/>
</dbReference>
<dbReference type="EMBL" id="QEAN01000007">
    <property type="protein sequence ID" value="TPX54298.1"/>
    <property type="molecule type" value="Genomic_DNA"/>
</dbReference>
<dbReference type="PANTHER" id="PTHR13531:SF6">
    <property type="entry name" value="TMEM (HUMAN TRANSMEMBRANE PROTEIN) HOMOLOG"/>
    <property type="match status" value="1"/>
</dbReference>
<feature type="transmembrane region" description="Helical" evidence="5">
    <location>
        <begin position="72"/>
        <end position="92"/>
    </location>
</feature>
<dbReference type="Proteomes" id="UP000317494">
    <property type="component" value="Unassembled WGS sequence"/>
</dbReference>
<comment type="caution">
    <text evidence="7">The sequence shown here is derived from an EMBL/GenBank/DDBJ whole genome shotgun (WGS) entry which is preliminary data.</text>
</comment>
<keyword evidence="4 5" id="KW-0472">Membrane</keyword>
<gene>
    <name evidence="6" type="ORF">SeLEV6574_g01283</name>
    <name evidence="7" type="ORF">SeMB42_g00377</name>
</gene>
<name>A0A507DTM8_9FUNG</name>
<evidence type="ECO:0000313" key="9">
    <source>
        <dbReference type="Proteomes" id="UP000320475"/>
    </source>
</evidence>
<sequence length="163" mass="18315">MELADEGRSGEPVPPTIIRKRLLPRIRPKILSSLPLQIFLWCSKYLYLTWTGIMISAIVIKSANDSSPSIPNLCMYILFGAFILMEPIRIFMGYTGNLREQIGELAACVVMTGLQTAICVYFVSLQTLIFLGVHSGNVFIQAQNQAFMLTLDEHPLKPDHKRS</sequence>
<evidence type="ECO:0000256" key="2">
    <source>
        <dbReference type="ARBA" id="ARBA00022692"/>
    </source>
</evidence>
<dbReference type="Pfam" id="PF09799">
    <property type="entry name" value="Transmemb_17"/>
    <property type="match status" value="1"/>
</dbReference>
<organism evidence="7 8">
    <name type="scientific">Synchytrium endobioticum</name>
    <dbReference type="NCBI Taxonomy" id="286115"/>
    <lineage>
        <taxon>Eukaryota</taxon>
        <taxon>Fungi</taxon>
        <taxon>Fungi incertae sedis</taxon>
        <taxon>Chytridiomycota</taxon>
        <taxon>Chytridiomycota incertae sedis</taxon>
        <taxon>Chytridiomycetes</taxon>
        <taxon>Synchytriales</taxon>
        <taxon>Synchytriaceae</taxon>
        <taxon>Synchytrium</taxon>
    </lineage>
</organism>
<evidence type="ECO:0000256" key="3">
    <source>
        <dbReference type="ARBA" id="ARBA00022989"/>
    </source>
</evidence>
<protein>
    <submittedName>
        <fullName evidence="7">Uncharacterized protein</fullName>
    </submittedName>
</protein>
<comment type="subcellular location">
    <subcellularLocation>
        <location evidence="1">Membrane</location>
        <topology evidence="1">Multi-pass membrane protein</topology>
    </subcellularLocation>
</comment>
<dbReference type="OrthoDB" id="311720at2759"/>
<dbReference type="GO" id="GO:0035869">
    <property type="term" value="C:ciliary transition zone"/>
    <property type="evidence" value="ECO:0007669"/>
    <property type="project" value="TreeGrafter"/>
</dbReference>
<dbReference type="AlphaFoldDB" id="A0A507DTM8"/>
<feature type="transmembrane region" description="Helical" evidence="5">
    <location>
        <begin position="112"/>
        <end position="133"/>
    </location>
</feature>